<protein>
    <submittedName>
        <fullName evidence="2">Uncharacterized protein</fullName>
    </submittedName>
</protein>
<gene>
    <name evidence="2" type="ORF">UY3_06952</name>
</gene>
<feature type="compositionally biased region" description="Acidic residues" evidence="1">
    <location>
        <begin position="65"/>
        <end position="74"/>
    </location>
</feature>
<sequence length="286" mass="32602">MHWPGRQEKARELLNFNFLFGQRGKLQVTMQSSSAEVTMMESQNRKRAPAWTERESGPSQKEELLEGDPEAEDNSEIRDVCSQELFSTPEEASQSQLSELGEARTGEEESGTTLGAQPPSLLSPAEWLHRIRKQPRRTKEYFLRDVMMRSAAKKQELKEWWDSKKRDRKENAACQNKAMEWLLKVMERQADVLQALLALQTEQLRTHPPLQPLLQKTLSPCTPQTLPTHSYNLLAPVCTRCIPLLPRHSPALRTPSTHCTQHLSLCSLALLKNSTHCNCIPKDKVA</sequence>
<proteinExistence type="predicted"/>
<keyword evidence="3" id="KW-1185">Reference proteome</keyword>
<feature type="region of interest" description="Disordered" evidence="1">
    <location>
        <begin position="33"/>
        <end position="129"/>
    </location>
</feature>
<organism evidence="2 3">
    <name type="scientific">Chelonia mydas</name>
    <name type="common">Green sea-turtle</name>
    <name type="synonym">Chelonia agassizi</name>
    <dbReference type="NCBI Taxonomy" id="8469"/>
    <lineage>
        <taxon>Eukaryota</taxon>
        <taxon>Metazoa</taxon>
        <taxon>Chordata</taxon>
        <taxon>Craniata</taxon>
        <taxon>Vertebrata</taxon>
        <taxon>Euteleostomi</taxon>
        <taxon>Archelosauria</taxon>
        <taxon>Testudinata</taxon>
        <taxon>Testudines</taxon>
        <taxon>Cryptodira</taxon>
        <taxon>Durocryptodira</taxon>
        <taxon>Americhelydia</taxon>
        <taxon>Chelonioidea</taxon>
        <taxon>Cheloniidae</taxon>
        <taxon>Chelonia</taxon>
    </lineage>
</organism>
<name>M7BD77_CHEMY</name>
<dbReference type="Proteomes" id="UP000031443">
    <property type="component" value="Unassembled WGS sequence"/>
</dbReference>
<feature type="compositionally biased region" description="Basic and acidic residues" evidence="1">
    <location>
        <begin position="52"/>
        <end position="64"/>
    </location>
</feature>
<feature type="compositionally biased region" description="Polar residues" evidence="1">
    <location>
        <begin position="33"/>
        <end position="42"/>
    </location>
</feature>
<feature type="compositionally biased region" description="Polar residues" evidence="1">
    <location>
        <begin position="84"/>
        <end position="98"/>
    </location>
</feature>
<evidence type="ECO:0000313" key="3">
    <source>
        <dbReference type="Proteomes" id="UP000031443"/>
    </source>
</evidence>
<accession>M7BD77</accession>
<evidence type="ECO:0000256" key="1">
    <source>
        <dbReference type="SAM" id="MobiDB-lite"/>
    </source>
</evidence>
<dbReference type="AlphaFoldDB" id="M7BD77"/>
<dbReference type="EMBL" id="KB527356">
    <property type="protein sequence ID" value="EMP35876.1"/>
    <property type="molecule type" value="Genomic_DNA"/>
</dbReference>
<reference evidence="3" key="1">
    <citation type="journal article" date="2013" name="Nat. Genet.">
        <title>The draft genomes of soft-shell turtle and green sea turtle yield insights into the development and evolution of the turtle-specific body plan.</title>
        <authorList>
            <person name="Wang Z."/>
            <person name="Pascual-Anaya J."/>
            <person name="Zadissa A."/>
            <person name="Li W."/>
            <person name="Niimura Y."/>
            <person name="Huang Z."/>
            <person name="Li C."/>
            <person name="White S."/>
            <person name="Xiong Z."/>
            <person name="Fang D."/>
            <person name="Wang B."/>
            <person name="Ming Y."/>
            <person name="Chen Y."/>
            <person name="Zheng Y."/>
            <person name="Kuraku S."/>
            <person name="Pignatelli M."/>
            <person name="Herrero J."/>
            <person name="Beal K."/>
            <person name="Nozawa M."/>
            <person name="Li Q."/>
            <person name="Wang J."/>
            <person name="Zhang H."/>
            <person name="Yu L."/>
            <person name="Shigenobu S."/>
            <person name="Wang J."/>
            <person name="Liu J."/>
            <person name="Flicek P."/>
            <person name="Searle S."/>
            <person name="Wang J."/>
            <person name="Kuratani S."/>
            <person name="Yin Y."/>
            <person name="Aken B."/>
            <person name="Zhang G."/>
            <person name="Irie N."/>
        </authorList>
    </citation>
    <scope>NUCLEOTIDE SEQUENCE [LARGE SCALE GENOMIC DNA]</scope>
</reference>
<evidence type="ECO:0000313" key="2">
    <source>
        <dbReference type="EMBL" id="EMP35876.1"/>
    </source>
</evidence>